<sequence length="81" mass="9288">MAMKHYEPNYKVSIIKGEKGRFYVVRLKGATGEFDGDAFTISRMVGVRNYQRHYRVTADSKKRVSFPLFPTLRDAIMAVVA</sequence>
<dbReference type="Proteomes" id="UP000008906">
    <property type="component" value="Segment"/>
</dbReference>
<keyword evidence="2" id="KW-1185">Reference proteome</keyword>
<gene>
    <name evidence="1" type="ORF">phiVC8_p45</name>
</gene>
<evidence type="ECO:0000313" key="1">
    <source>
        <dbReference type="EMBL" id="AEM62942.1"/>
    </source>
</evidence>
<dbReference type="InterPro" id="IPR057903">
    <property type="entry name" value="Phage_N4_Gp8"/>
</dbReference>
<dbReference type="EMBL" id="JF712866">
    <property type="protein sequence ID" value="AEM62942.1"/>
    <property type="molecule type" value="Genomic_DNA"/>
</dbReference>
<name>G3FFQ4_BPVC8</name>
<evidence type="ECO:0000313" key="2">
    <source>
        <dbReference type="Proteomes" id="UP000008906"/>
    </source>
</evidence>
<organismHost>
    <name type="scientific">Vibrio cholerae</name>
    <dbReference type="NCBI Taxonomy" id="666"/>
</organismHost>
<protein>
    <submittedName>
        <fullName evidence="1">Uncharacterized protein</fullName>
    </submittedName>
</protein>
<accession>G3FFQ4</accession>
<dbReference type="KEGG" id="vg:24366428"/>
<reference evidence="2" key="1">
    <citation type="submission" date="2014-05" db="EMBL/GenBank/DDBJ databases">
        <title>Complete genomic sequence of phiVC8, a lytic bacteriophage specific for Vibrio cholerae O1.</title>
        <authorList>
            <person name="Solis-Sanchez A."/>
            <person name="Collado-Torres L."/>
            <person name="Gonzalez-Pedrajo B."/>
            <person name="Mendoza-Hernandez G."/>
            <person name="Eslava-Campos C."/>
        </authorList>
    </citation>
    <scope>NUCLEOTIDE SEQUENCE [LARGE SCALE GENOMIC DNA]</scope>
</reference>
<reference evidence="1 2" key="2">
    <citation type="journal article" date="2016" name="Virol. J.">
        <title>Genetic characterization of OVC8 lytic phage for Vibrio cholerae O1.</title>
        <authorList>
            <person name="Solis-Sanchez A."/>
            <person name="Hernandez-Chinas U."/>
            <person name="Navarro-Ocana A."/>
            <person name="De la Mora J."/>
            <person name="Xicohtencatl-Cortes J."/>
            <person name="Eslava-Campos C."/>
        </authorList>
    </citation>
    <scope>NUCLEOTIDE SEQUENCE [LARGE SCALE GENOMIC DNA]</scope>
</reference>
<dbReference type="OrthoDB" id="23936at10239"/>
<dbReference type="RefSeq" id="YP_009140174.1">
    <property type="nucleotide sequence ID" value="NC_027118.1"/>
</dbReference>
<dbReference type="Pfam" id="PF25713">
    <property type="entry name" value="N4_GP8"/>
    <property type="match status" value="1"/>
</dbReference>
<organism evidence="1 2">
    <name type="scientific">Vibrio phage phiVC8</name>
    <dbReference type="NCBI Taxonomy" id="1076759"/>
    <lineage>
        <taxon>Viruses</taxon>
        <taxon>Duplodnaviria</taxon>
        <taxon>Heunggongvirae</taxon>
        <taxon>Uroviricota</taxon>
        <taxon>Caudoviricetes</taxon>
        <taxon>Enhodamvirus</taxon>
        <taxon>Enhodamvirus VC8</taxon>
    </lineage>
</organism>
<dbReference type="GeneID" id="24366428"/>
<proteinExistence type="predicted"/>